<sequence length="229" mass="26239">MVSYRYPTIQHNVAFHFQGYLVDFSVPDFLHMRTCGDLFPGEWFSSHNLFLRLFSPSHLFSTILSFTIFSFFFLSTTIELPTFSAHRCRCFPQKNVGMGKKMSSHGGDYSVLVPLDRRGLNTKGLVDGVSFHPDILAWYYPAGSLQRVASRKKGSPHSSLRIRHFIFNDNQQPGRSMLNQLKVPDALQTMEPRAVGRMQHYNPSRLGHVRTISLATSFFFSFLLCGKYK</sequence>
<gene>
    <name evidence="1" type="ORF">QBC38DRAFT_268566</name>
</gene>
<comment type="caution">
    <text evidence="1">The sequence shown here is derived from an EMBL/GenBank/DDBJ whole genome shotgun (WGS) entry which is preliminary data.</text>
</comment>
<dbReference type="AlphaFoldDB" id="A0AAN7BL32"/>
<name>A0AAN7BL32_9PEZI</name>
<evidence type="ECO:0000313" key="1">
    <source>
        <dbReference type="EMBL" id="KAK4225265.1"/>
    </source>
</evidence>
<protein>
    <submittedName>
        <fullName evidence="1">Uncharacterized protein</fullName>
    </submittedName>
</protein>
<organism evidence="1 2">
    <name type="scientific">Podospora fimiseda</name>
    <dbReference type="NCBI Taxonomy" id="252190"/>
    <lineage>
        <taxon>Eukaryota</taxon>
        <taxon>Fungi</taxon>
        <taxon>Dikarya</taxon>
        <taxon>Ascomycota</taxon>
        <taxon>Pezizomycotina</taxon>
        <taxon>Sordariomycetes</taxon>
        <taxon>Sordariomycetidae</taxon>
        <taxon>Sordariales</taxon>
        <taxon>Podosporaceae</taxon>
        <taxon>Podospora</taxon>
    </lineage>
</organism>
<reference evidence="1" key="1">
    <citation type="journal article" date="2023" name="Mol. Phylogenet. Evol.">
        <title>Genome-scale phylogeny and comparative genomics of the fungal order Sordariales.</title>
        <authorList>
            <person name="Hensen N."/>
            <person name="Bonometti L."/>
            <person name="Westerberg I."/>
            <person name="Brannstrom I.O."/>
            <person name="Guillou S."/>
            <person name="Cros-Aarteil S."/>
            <person name="Calhoun S."/>
            <person name="Haridas S."/>
            <person name="Kuo A."/>
            <person name="Mondo S."/>
            <person name="Pangilinan J."/>
            <person name="Riley R."/>
            <person name="LaButti K."/>
            <person name="Andreopoulos B."/>
            <person name="Lipzen A."/>
            <person name="Chen C."/>
            <person name="Yan M."/>
            <person name="Daum C."/>
            <person name="Ng V."/>
            <person name="Clum A."/>
            <person name="Steindorff A."/>
            <person name="Ohm R.A."/>
            <person name="Martin F."/>
            <person name="Silar P."/>
            <person name="Natvig D.O."/>
            <person name="Lalanne C."/>
            <person name="Gautier V."/>
            <person name="Ament-Velasquez S.L."/>
            <person name="Kruys A."/>
            <person name="Hutchinson M.I."/>
            <person name="Powell A.J."/>
            <person name="Barry K."/>
            <person name="Miller A.N."/>
            <person name="Grigoriev I.V."/>
            <person name="Debuchy R."/>
            <person name="Gladieux P."/>
            <person name="Hiltunen Thoren M."/>
            <person name="Johannesson H."/>
        </authorList>
    </citation>
    <scope>NUCLEOTIDE SEQUENCE</scope>
    <source>
        <strain evidence="1">CBS 990.96</strain>
    </source>
</reference>
<evidence type="ECO:0000313" key="2">
    <source>
        <dbReference type="Proteomes" id="UP001301958"/>
    </source>
</evidence>
<dbReference type="Proteomes" id="UP001301958">
    <property type="component" value="Unassembled WGS sequence"/>
</dbReference>
<reference evidence="1" key="2">
    <citation type="submission" date="2023-05" db="EMBL/GenBank/DDBJ databases">
        <authorList>
            <consortium name="Lawrence Berkeley National Laboratory"/>
            <person name="Steindorff A."/>
            <person name="Hensen N."/>
            <person name="Bonometti L."/>
            <person name="Westerberg I."/>
            <person name="Brannstrom I.O."/>
            <person name="Guillou S."/>
            <person name="Cros-Aarteil S."/>
            <person name="Calhoun S."/>
            <person name="Haridas S."/>
            <person name="Kuo A."/>
            <person name="Mondo S."/>
            <person name="Pangilinan J."/>
            <person name="Riley R."/>
            <person name="Labutti K."/>
            <person name="Andreopoulos B."/>
            <person name="Lipzen A."/>
            <person name="Chen C."/>
            <person name="Yanf M."/>
            <person name="Daum C."/>
            <person name="Ng V."/>
            <person name="Clum A."/>
            <person name="Ohm R."/>
            <person name="Martin F."/>
            <person name="Silar P."/>
            <person name="Natvig D."/>
            <person name="Lalanne C."/>
            <person name="Gautier V."/>
            <person name="Ament-Velasquez S.L."/>
            <person name="Kruys A."/>
            <person name="Hutchinson M.I."/>
            <person name="Powell A.J."/>
            <person name="Barry K."/>
            <person name="Miller A.N."/>
            <person name="Grigoriev I.V."/>
            <person name="Debuchy R."/>
            <person name="Gladieux P."/>
            <person name="Thoren M.H."/>
            <person name="Johannesson H."/>
        </authorList>
    </citation>
    <scope>NUCLEOTIDE SEQUENCE</scope>
    <source>
        <strain evidence="1">CBS 990.96</strain>
    </source>
</reference>
<accession>A0AAN7BL32</accession>
<proteinExistence type="predicted"/>
<keyword evidence="2" id="KW-1185">Reference proteome</keyword>
<dbReference type="EMBL" id="MU865371">
    <property type="protein sequence ID" value="KAK4225265.1"/>
    <property type="molecule type" value="Genomic_DNA"/>
</dbReference>